<organism evidence="2">
    <name type="scientific">Prevotella sp. GTC17262</name>
    <dbReference type="NCBI Taxonomy" id="3236797"/>
    <lineage>
        <taxon>Bacteria</taxon>
        <taxon>Pseudomonadati</taxon>
        <taxon>Bacteroidota</taxon>
        <taxon>Bacteroidia</taxon>
        <taxon>Bacteroidales</taxon>
        <taxon>Prevotellaceae</taxon>
        <taxon>Prevotella</taxon>
    </lineage>
</organism>
<feature type="signal peptide" evidence="1">
    <location>
        <begin position="1"/>
        <end position="21"/>
    </location>
</feature>
<protein>
    <submittedName>
        <fullName evidence="2">DUF4374 domain-containing protein</fullName>
    </submittedName>
</protein>
<accession>A0AB33JKW3</accession>
<dbReference type="EMBL" id="AP035789">
    <property type="protein sequence ID" value="BFO79909.1"/>
    <property type="molecule type" value="Genomic_DNA"/>
</dbReference>
<dbReference type="SUPFAM" id="SSF51004">
    <property type="entry name" value="C-terminal (heme d1) domain of cytochrome cd1-nitrite reductase"/>
    <property type="match status" value="1"/>
</dbReference>
<proteinExistence type="predicted"/>
<evidence type="ECO:0000313" key="2">
    <source>
        <dbReference type="EMBL" id="BFO79909.1"/>
    </source>
</evidence>
<feature type="chain" id="PRO_5044303548" evidence="1">
    <location>
        <begin position="22"/>
        <end position="408"/>
    </location>
</feature>
<keyword evidence="1" id="KW-0732">Signal</keyword>
<sequence length="408" mass="44503">MKKIFQNIFAWLLVSSLCALSVGCDDEQMGDAEIANAPYVLSLGITSGRSTTYYVVSAEDLMSGTINAVGKGIEQNGYQDYQQGGQTFFSIGGLGVTSIKGIQRGADGFLKENGEYVFGSTPAEFTKIDDQTMLAMELSKADDPTGTIMFYTIDIKTLAVKSIVKDIPVGKLREHETPYVTGMQKSGNKVYVTYLPMNNKTYMTDFTDKTLVAVFNYPSMTLDKILEDDRFGIGGSWNAFNGLMKDEKGDIYVMSNSSLSNGFSQNTKHSGFVRIPAATTAFDTDYAFDFEQMTGGRKVAHVQYVGNGLVFAEVSTIVPQTVADRWGDKKLACYVIDLYGKTAKEVTDIPVHNGNGGRRFAVLVEGNYVYSPIATDEGIYIYRTDMSTGKAVRGAKVSTTFVAGMGKL</sequence>
<dbReference type="InterPro" id="IPR011048">
    <property type="entry name" value="Haem_d1_sf"/>
</dbReference>
<dbReference type="Pfam" id="PF14298">
    <property type="entry name" value="DUF4374"/>
    <property type="match status" value="1"/>
</dbReference>
<dbReference type="AlphaFoldDB" id="A0AB33JKW3"/>
<name>A0AB33JKW3_9BACT</name>
<evidence type="ECO:0000256" key="1">
    <source>
        <dbReference type="SAM" id="SignalP"/>
    </source>
</evidence>
<dbReference type="PROSITE" id="PS51257">
    <property type="entry name" value="PROKAR_LIPOPROTEIN"/>
    <property type="match status" value="1"/>
</dbReference>
<dbReference type="InterPro" id="IPR025401">
    <property type="entry name" value="DUF4374"/>
</dbReference>
<gene>
    <name evidence="2" type="ORF">GTC17262_01000</name>
</gene>
<reference evidence="2" key="1">
    <citation type="submission" date="2024-07" db="EMBL/GenBank/DDBJ databases">
        <title>Complete genome sequence of Prevotella sp. YM-2024 GTC17262.</title>
        <authorList>
            <person name="Hayashi M."/>
            <person name="Muto Y."/>
            <person name="Tanaka K."/>
            <person name="Niwa H."/>
        </authorList>
    </citation>
    <scope>NUCLEOTIDE SEQUENCE</scope>
    <source>
        <strain evidence="2">GTC17262</strain>
    </source>
</reference>